<organism evidence="1 2">
    <name type="scientific">Streptomyces gossypii</name>
    <dbReference type="NCBI Taxonomy" id="2883101"/>
    <lineage>
        <taxon>Bacteria</taxon>
        <taxon>Bacillati</taxon>
        <taxon>Actinomycetota</taxon>
        <taxon>Actinomycetes</taxon>
        <taxon>Kitasatosporales</taxon>
        <taxon>Streptomycetaceae</taxon>
        <taxon>Streptomyces</taxon>
    </lineage>
</organism>
<dbReference type="RefSeq" id="WP_260222138.1">
    <property type="nucleotide sequence ID" value="NZ_JAJAGO010000028.1"/>
</dbReference>
<protein>
    <submittedName>
        <fullName evidence="1">Uncharacterized protein</fullName>
    </submittedName>
</protein>
<gene>
    <name evidence="1" type="ORF">LHJ74_33495</name>
</gene>
<sequence length="136" mass="15133">MNVALRELGSTRRPAPEDVELVACATVDRMSDQEVRSCEYYDGRLGSYHERSAVASVTYYQGKILARVYEVRTTRYIGSVTLKGPDTAKCDSSIRITMPSDGAEADESYDRHILTEPSRKALTRALGDFVAGRPHE</sequence>
<reference evidence="1 2" key="1">
    <citation type="submission" date="2021-10" db="EMBL/GenBank/DDBJ databases">
        <title>Streptomyces gossypii sp. nov., isolated from soil collected from cotton field.</title>
        <authorList>
            <person name="Ge X."/>
            <person name="Chen X."/>
            <person name="Liu W."/>
        </authorList>
    </citation>
    <scope>NUCLEOTIDE SEQUENCE [LARGE SCALE GENOMIC DNA]</scope>
    <source>
        <strain evidence="1 2">N2-109</strain>
    </source>
</reference>
<evidence type="ECO:0000313" key="1">
    <source>
        <dbReference type="EMBL" id="MCT2594773.1"/>
    </source>
</evidence>
<evidence type="ECO:0000313" key="2">
    <source>
        <dbReference type="Proteomes" id="UP001156389"/>
    </source>
</evidence>
<name>A0ABT2K3N7_9ACTN</name>
<proteinExistence type="predicted"/>
<dbReference type="EMBL" id="JAJAGO010000028">
    <property type="protein sequence ID" value="MCT2594773.1"/>
    <property type="molecule type" value="Genomic_DNA"/>
</dbReference>
<accession>A0ABT2K3N7</accession>
<comment type="caution">
    <text evidence="1">The sequence shown here is derived from an EMBL/GenBank/DDBJ whole genome shotgun (WGS) entry which is preliminary data.</text>
</comment>
<dbReference type="Proteomes" id="UP001156389">
    <property type="component" value="Unassembled WGS sequence"/>
</dbReference>
<keyword evidence="2" id="KW-1185">Reference proteome</keyword>